<feature type="compositionally biased region" description="Basic and acidic residues" evidence="1">
    <location>
        <begin position="20"/>
        <end position="36"/>
    </location>
</feature>
<feature type="region of interest" description="Disordered" evidence="1">
    <location>
        <begin position="1"/>
        <end position="95"/>
    </location>
</feature>
<feature type="region of interest" description="Disordered" evidence="1">
    <location>
        <begin position="114"/>
        <end position="134"/>
    </location>
</feature>
<dbReference type="EMBL" id="AC090714">
    <property type="protein sequence ID" value="AAK92679.1"/>
    <property type="molecule type" value="Genomic_DNA"/>
</dbReference>
<feature type="region of interest" description="Disordered" evidence="1">
    <location>
        <begin position="388"/>
        <end position="441"/>
    </location>
</feature>
<feature type="compositionally biased region" description="Gly residues" evidence="1">
    <location>
        <begin position="1"/>
        <end position="10"/>
    </location>
</feature>
<feature type="compositionally biased region" description="Basic and acidic residues" evidence="1">
    <location>
        <begin position="56"/>
        <end position="66"/>
    </location>
</feature>
<gene>
    <name evidence="3" type="primary">OSJNBb0031G04.15</name>
</gene>
<evidence type="ECO:0000313" key="4">
    <source>
        <dbReference type="Proteomes" id="UP000000763"/>
    </source>
</evidence>
<evidence type="ECO:0000259" key="2">
    <source>
        <dbReference type="Pfam" id="PF04569"/>
    </source>
</evidence>
<feature type="compositionally biased region" description="Basic and acidic residues" evidence="1">
    <location>
        <begin position="238"/>
        <end position="251"/>
    </location>
</feature>
<feature type="compositionally biased region" description="Basic residues" evidence="1">
    <location>
        <begin position="219"/>
        <end position="228"/>
    </location>
</feature>
<evidence type="ECO:0000313" key="3">
    <source>
        <dbReference type="EMBL" id="AAK92679.1"/>
    </source>
</evidence>
<sequence>MRAVRGGRGATGPHAASRLAVDRAREGRREAADRGLLDQVAAEVAPRWRLRGCHAGRREVDDDAGRNGRRTTAASGGANHGDTGEGEHTGMLHRTRGNEPTARICWRELDGGGLRRRQPAVGEGGNGDEVTRGRFPAVRESTRLREPMASVGLGEATPSKAGDKRVLRSTDGAGGEHTASGGNVTMGRRHRSDLSGLGPGERKKTSARSPLPHPNAHQLLRHTRRRRPARETAMARARNGEDWEGKEEGRRLGNRPWAVKGASWLSALAAKTATGGGEDDAGGRGKGKKGGEKEGLPPCRFGEKEEGERATRQRGGVLPPSLGGTRGERRDRVDDDGDDGGAVWSGAATRAADAGQARQALTAVATGRSATTARARAGGAAIWAASAGTAARAEREEGSARLTGRAGRERERESRGGRGRWAERDSAHQTRGRRIRLLRRD</sequence>
<dbReference type="Pfam" id="PF04569">
    <property type="entry name" value="DUF591"/>
    <property type="match status" value="1"/>
</dbReference>
<dbReference type="InterPro" id="IPR007649">
    <property type="entry name" value="DUF591"/>
</dbReference>
<feature type="compositionally biased region" description="Basic residues" evidence="1">
    <location>
        <begin position="430"/>
        <end position="441"/>
    </location>
</feature>
<feature type="region of interest" description="Disordered" evidence="1">
    <location>
        <begin position="270"/>
        <end position="344"/>
    </location>
</feature>
<reference evidence="4" key="1">
    <citation type="journal article" date="2005" name="Nature">
        <title>The map-based sequence of the rice genome.</title>
        <authorList>
            <consortium name="International rice genome sequencing project (IRGSP)"/>
            <person name="Matsumoto T."/>
            <person name="Wu J."/>
            <person name="Kanamori H."/>
            <person name="Katayose Y."/>
            <person name="Fujisawa M."/>
            <person name="Namiki N."/>
            <person name="Mizuno H."/>
            <person name="Yamamoto K."/>
            <person name="Antonio B.A."/>
            <person name="Baba T."/>
            <person name="Sakata K."/>
            <person name="Nagamura Y."/>
            <person name="Aoki H."/>
            <person name="Arikawa K."/>
            <person name="Arita K."/>
            <person name="Bito T."/>
            <person name="Chiden Y."/>
            <person name="Fujitsuka N."/>
            <person name="Fukunaka R."/>
            <person name="Hamada M."/>
            <person name="Harada C."/>
            <person name="Hayashi A."/>
            <person name="Hijishita S."/>
            <person name="Honda M."/>
            <person name="Hosokawa S."/>
            <person name="Ichikawa Y."/>
            <person name="Idonuma A."/>
            <person name="Iijima M."/>
            <person name="Ikeda M."/>
            <person name="Ikeno M."/>
            <person name="Ito K."/>
            <person name="Ito S."/>
            <person name="Ito T."/>
            <person name="Ito Y."/>
            <person name="Ito Y."/>
            <person name="Iwabuchi A."/>
            <person name="Kamiya K."/>
            <person name="Karasawa W."/>
            <person name="Kurita K."/>
            <person name="Katagiri S."/>
            <person name="Kikuta A."/>
            <person name="Kobayashi H."/>
            <person name="Kobayashi N."/>
            <person name="Machita K."/>
            <person name="Maehara T."/>
            <person name="Masukawa M."/>
            <person name="Mizubayashi T."/>
            <person name="Mukai Y."/>
            <person name="Nagasaki H."/>
            <person name="Nagata Y."/>
            <person name="Naito S."/>
            <person name="Nakashima M."/>
            <person name="Nakama Y."/>
            <person name="Nakamichi Y."/>
            <person name="Nakamura M."/>
            <person name="Meguro A."/>
            <person name="Negishi M."/>
            <person name="Ohta I."/>
            <person name="Ohta T."/>
            <person name="Okamoto M."/>
            <person name="Ono N."/>
            <person name="Saji S."/>
            <person name="Sakaguchi M."/>
            <person name="Sakai K."/>
            <person name="Shibata M."/>
            <person name="Shimokawa T."/>
            <person name="Song J."/>
            <person name="Takazaki Y."/>
            <person name="Terasawa K."/>
            <person name="Tsugane M."/>
            <person name="Tsuji K."/>
            <person name="Ueda S."/>
            <person name="Waki K."/>
            <person name="Yamagata H."/>
            <person name="Yamamoto M."/>
            <person name="Yamamoto S."/>
            <person name="Yamane H."/>
            <person name="Yoshiki S."/>
            <person name="Yoshihara R."/>
            <person name="Yukawa K."/>
            <person name="Zhong H."/>
            <person name="Yano M."/>
            <person name="Yuan Q."/>
            <person name="Ouyang S."/>
            <person name="Liu J."/>
            <person name="Jones K.M."/>
            <person name="Gansberger K."/>
            <person name="Moffat K."/>
            <person name="Hill J."/>
            <person name="Bera J."/>
            <person name="Fadrosh D."/>
            <person name="Jin S."/>
            <person name="Johri S."/>
            <person name="Kim M."/>
            <person name="Overton L."/>
            <person name="Reardon M."/>
            <person name="Tsitrin T."/>
            <person name="Vuong H."/>
            <person name="Weaver B."/>
            <person name="Ciecko A."/>
            <person name="Tallon L."/>
            <person name="Jackson J."/>
            <person name="Pai G."/>
            <person name="Aken S.V."/>
            <person name="Utterback T."/>
            <person name="Reidmuller S."/>
            <person name="Feldblyum T."/>
            <person name="Hsiao J."/>
            <person name="Zismann V."/>
            <person name="Iobst S."/>
            <person name="de Vazeille A.R."/>
            <person name="Buell C.R."/>
            <person name="Ying K."/>
            <person name="Li Y."/>
            <person name="Lu T."/>
            <person name="Huang Y."/>
            <person name="Zhao Q."/>
            <person name="Feng Q."/>
            <person name="Zhang L."/>
            <person name="Zhu J."/>
            <person name="Weng Q."/>
            <person name="Mu J."/>
            <person name="Lu Y."/>
            <person name="Fan D."/>
            <person name="Liu Y."/>
            <person name="Guan J."/>
            <person name="Zhang Y."/>
            <person name="Yu S."/>
            <person name="Liu X."/>
            <person name="Zhang Y."/>
            <person name="Hong G."/>
            <person name="Han B."/>
            <person name="Choisne N."/>
            <person name="Demange N."/>
            <person name="Orjeda G."/>
            <person name="Samain S."/>
            <person name="Cattolico L."/>
            <person name="Pelletier E."/>
            <person name="Couloux A."/>
            <person name="Segurens B."/>
            <person name="Wincker P."/>
            <person name="D'Hont A."/>
            <person name="Scarpelli C."/>
            <person name="Weissenbach J."/>
            <person name="Salanoubat M."/>
            <person name="Quetier F."/>
            <person name="Yu Y."/>
            <person name="Kim H.R."/>
            <person name="Rambo T."/>
            <person name="Currie J."/>
            <person name="Collura K."/>
            <person name="Luo M."/>
            <person name="Yang T."/>
            <person name="Ammiraju J.S.S."/>
            <person name="Engler F."/>
            <person name="Soderlund C."/>
            <person name="Wing R.A."/>
            <person name="Palmer L.E."/>
            <person name="de la Bastide M."/>
            <person name="Spiegel L."/>
            <person name="Nascimento L."/>
            <person name="Zutavern T."/>
            <person name="O'Shaughnessy A."/>
            <person name="Dike S."/>
            <person name="Dedhia N."/>
            <person name="Preston R."/>
            <person name="Balija V."/>
            <person name="McCombie W.R."/>
            <person name="Chow T."/>
            <person name="Chen H."/>
            <person name="Chung M."/>
            <person name="Chen C."/>
            <person name="Shaw J."/>
            <person name="Wu H."/>
            <person name="Hsiao K."/>
            <person name="Chao Y."/>
            <person name="Chu M."/>
            <person name="Cheng C."/>
            <person name="Hour A."/>
            <person name="Lee P."/>
            <person name="Lin S."/>
            <person name="Lin Y."/>
            <person name="Liou J."/>
            <person name="Liu S."/>
            <person name="Hsing Y."/>
            <person name="Raghuvanshi S."/>
            <person name="Mohanty A."/>
            <person name="Bharti A.K."/>
            <person name="Gaur A."/>
            <person name="Gupta V."/>
            <person name="Kumar D."/>
            <person name="Ravi V."/>
            <person name="Vij S."/>
            <person name="Kapur A."/>
            <person name="Khurana P."/>
            <person name="Khurana P."/>
            <person name="Khurana J.P."/>
            <person name="Tyagi A.K."/>
            <person name="Gaikwad K."/>
            <person name="Singh A."/>
            <person name="Dalal V."/>
            <person name="Srivastava S."/>
            <person name="Dixit A."/>
            <person name="Pal A.K."/>
            <person name="Ghazi I.A."/>
            <person name="Yadav M."/>
            <person name="Pandit A."/>
            <person name="Bhargava A."/>
            <person name="Sureshbabu K."/>
            <person name="Batra K."/>
            <person name="Sharma T.R."/>
            <person name="Mohapatra T."/>
            <person name="Singh N.K."/>
            <person name="Messing J."/>
            <person name="Nelson A.B."/>
            <person name="Fuks G."/>
            <person name="Kavchok S."/>
            <person name="Keizer G."/>
            <person name="Linton E."/>
            <person name="Llaca V."/>
            <person name="Song R."/>
            <person name="Tanyolac B."/>
            <person name="Young S."/>
            <person name="Ho-Il K."/>
            <person name="Hahn J.H."/>
            <person name="Sangsakoo G."/>
            <person name="Vanavichit A."/>
            <person name="de Mattos Luiz.A.T."/>
            <person name="Zimmer P.D."/>
            <person name="Malone G."/>
            <person name="Dellagostin O."/>
            <person name="de Oliveira A.C."/>
            <person name="Bevan M."/>
            <person name="Bancroft I."/>
            <person name="Minx P."/>
            <person name="Cordum H."/>
            <person name="Wilson R."/>
            <person name="Cheng Z."/>
            <person name="Jin W."/>
            <person name="Jiang J."/>
            <person name="Leong S.A."/>
            <person name="Iwama H."/>
            <person name="Gojobori T."/>
            <person name="Itoh T."/>
            <person name="Niimura Y."/>
            <person name="Fujii Y."/>
            <person name="Habara T."/>
            <person name="Sakai H."/>
            <person name="Sato Y."/>
            <person name="Wilson G."/>
            <person name="Kumar K."/>
            <person name="McCouch S."/>
            <person name="Juretic N."/>
            <person name="Hoen D."/>
            <person name="Wright S."/>
            <person name="Bruskiewich R."/>
            <person name="Bureau T."/>
            <person name="Miyao A."/>
            <person name="Hirochika H."/>
            <person name="Nishikawa T."/>
            <person name="Kadowaki K."/>
            <person name="Sugiura M."/>
            <person name="Burr B."/>
            <person name="Sasaki T."/>
        </authorList>
    </citation>
    <scope>NUCLEOTIDE SEQUENCE [LARGE SCALE GENOMIC DNA]</scope>
    <source>
        <strain evidence="4">cv. Nipponbare</strain>
    </source>
</reference>
<accession>Q94GK1</accession>
<feature type="compositionally biased region" description="Basic and acidic residues" evidence="1">
    <location>
        <begin position="406"/>
        <end position="428"/>
    </location>
</feature>
<dbReference type="AlphaFoldDB" id="Q94GK1"/>
<organism evidence="3 4">
    <name type="scientific">Oryza sativa subsp. japonica</name>
    <name type="common">Rice</name>
    <dbReference type="NCBI Taxonomy" id="39947"/>
    <lineage>
        <taxon>Eukaryota</taxon>
        <taxon>Viridiplantae</taxon>
        <taxon>Streptophyta</taxon>
        <taxon>Embryophyta</taxon>
        <taxon>Tracheophyta</taxon>
        <taxon>Spermatophyta</taxon>
        <taxon>Magnoliopsida</taxon>
        <taxon>Liliopsida</taxon>
        <taxon>Poales</taxon>
        <taxon>Poaceae</taxon>
        <taxon>BOP clade</taxon>
        <taxon>Oryzoideae</taxon>
        <taxon>Oryzeae</taxon>
        <taxon>Oryzinae</taxon>
        <taxon>Oryza</taxon>
        <taxon>Oryza sativa</taxon>
    </lineage>
</organism>
<dbReference type="Proteomes" id="UP000000763">
    <property type="component" value="Chromosome 3"/>
</dbReference>
<name>Q94GK1_ORYSJ</name>
<feature type="compositionally biased region" description="Basic and acidic residues" evidence="1">
    <location>
        <begin position="289"/>
        <end position="311"/>
    </location>
</feature>
<protein>
    <recommendedName>
        <fullName evidence="2">DUF591 domain-containing protein</fullName>
    </recommendedName>
</protein>
<evidence type="ECO:0000256" key="1">
    <source>
        <dbReference type="SAM" id="MobiDB-lite"/>
    </source>
</evidence>
<proteinExistence type="predicted"/>
<reference evidence="4" key="2">
    <citation type="journal article" date="2008" name="Nucleic Acids Res.">
        <title>The rice annotation project database (RAP-DB): 2008 update.</title>
        <authorList>
            <consortium name="The rice annotation project (RAP)"/>
        </authorList>
    </citation>
    <scope>GENOME REANNOTATION</scope>
    <source>
        <strain evidence="4">cv. Nipponbare</strain>
    </source>
</reference>
<feature type="domain" description="DUF591" evidence="2">
    <location>
        <begin position="94"/>
        <end position="138"/>
    </location>
</feature>
<feature type="region of interest" description="Disordered" evidence="1">
    <location>
        <begin position="152"/>
        <end position="255"/>
    </location>
</feature>